<reference evidence="4" key="1">
    <citation type="journal article" date="2019" name="Int. J. Syst. Evol. Microbiol.">
        <title>The Global Catalogue of Microorganisms (GCM) 10K type strain sequencing project: providing services to taxonomists for standard genome sequencing and annotation.</title>
        <authorList>
            <consortium name="The Broad Institute Genomics Platform"/>
            <consortium name="The Broad Institute Genome Sequencing Center for Infectious Disease"/>
            <person name="Wu L."/>
            <person name="Ma J."/>
        </authorList>
    </citation>
    <scope>NUCLEOTIDE SEQUENCE [LARGE SCALE GENOMIC DNA]</scope>
    <source>
        <strain evidence="4">CCUG 62953</strain>
    </source>
</reference>
<proteinExistence type="predicted"/>
<dbReference type="Proteomes" id="UP001597135">
    <property type="component" value="Unassembled WGS sequence"/>
</dbReference>
<dbReference type="Pfam" id="PF00266">
    <property type="entry name" value="Aminotran_5"/>
    <property type="match status" value="1"/>
</dbReference>
<protein>
    <submittedName>
        <fullName evidence="3">Aminotransferase class V-fold PLP-dependent enzyme</fullName>
    </submittedName>
</protein>
<dbReference type="GO" id="GO:0008483">
    <property type="term" value="F:transaminase activity"/>
    <property type="evidence" value="ECO:0007669"/>
    <property type="project" value="UniProtKB-KW"/>
</dbReference>
<keyword evidence="4" id="KW-1185">Reference proteome</keyword>
<evidence type="ECO:0000256" key="1">
    <source>
        <dbReference type="ARBA" id="ARBA00022898"/>
    </source>
</evidence>
<organism evidence="3 4">
    <name type="scientific">Litorisediminicola beolgyonensis</name>
    <dbReference type="NCBI Taxonomy" id="1173614"/>
    <lineage>
        <taxon>Bacteria</taxon>
        <taxon>Pseudomonadati</taxon>
        <taxon>Pseudomonadota</taxon>
        <taxon>Alphaproteobacteria</taxon>
        <taxon>Rhodobacterales</taxon>
        <taxon>Paracoccaceae</taxon>
        <taxon>Litorisediminicola</taxon>
    </lineage>
</organism>
<keyword evidence="3" id="KW-0032">Aminotransferase</keyword>
<dbReference type="RefSeq" id="WP_386804773.1">
    <property type="nucleotide sequence ID" value="NZ_JBHTMU010000028.1"/>
</dbReference>
<keyword evidence="1" id="KW-0663">Pyridoxal phosphate</keyword>
<sequence>MHINSVTADPFHHFREGLVAGGHEGLRAGLIGKTAKVDGPFGPMPMLYADYVASGRALRQVECFMMEEVLPTYANTHTEASYSGARTTELREAARALIARHCGATEDHAVVFAGSGATAGLNRLVSLFNVPEAVAQGRPVLVFHGPYEHHSNILPWRESGATVVEVPEAPTGGPDLDALRKGLEDAPAGGLLIGTFSAASNVTGALSDVASVTRVLQEYGARSVWDYAGGGPYLPVSVHPARGVTIDAICLSPHKFVGGPGASGVLIVRRAACTRTVPSWPGGGTVVYVSQRTAQYSARIEDREEAGTPNILGDIRAGLAVLVKDVIGQEFLNTRQAELARLGLERLGTEPSLSVLGDPSIPRLPIFSFTARDDEGTPVHYQYATRLLSDLYGLQTRGGCACAGPYAHRLLDFGPDAEARIYGSIALGHELERPGFVRFNLSALFTDAEVERVLSAVTDLPRVSRLHRTRYRADPKTGMFQPVSARFNLTEEQSGKRSKQRITSYLSRAASFF</sequence>
<dbReference type="InterPro" id="IPR015424">
    <property type="entry name" value="PyrdxlP-dep_Trfase"/>
</dbReference>
<evidence type="ECO:0000313" key="3">
    <source>
        <dbReference type="EMBL" id="MFD1343643.1"/>
    </source>
</evidence>
<dbReference type="PANTHER" id="PTHR43686">
    <property type="entry name" value="SULFURTRANSFERASE-RELATED"/>
    <property type="match status" value="1"/>
</dbReference>
<dbReference type="Gene3D" id="3.40.640.10">
    <property type="entry name" value="Type I PLP-dependent aspartate aminotransferase-like (Major domain)"/>
    <property type="match status" value="1"/>
</dbReference>
<keyword evidence="3" id="KW-0808">Transferase</keyword>
<dbReference type="SUPFAM" id="SSF53383">
    <property type="entry name" value="PLP-dependent transferases"/>
    <property type="match status" value="1"/>
</dbReference>
<dbReference type="InterPro" id="IPR000192">
    <property type="entry name" value="Aminotrans_V_dom"/>
</dbReference>
<evidence type="ECO:0000259" key="2">
    <source>
        <dbReference type="Pfam" id="PF00266"/>
    </source>
</evidence>
<dbReference type="InterPro" id="IPR015421">
    <property type="entry name" value="PyrdxlP-dep_Trfase_major"/>
</dbReference>
<dbReference type="Gene3D" id="3.90.1150.10">
    <property type="entry name" value="Aspartate Aminotransferase, domain 1"/>
    <property type="match status" value="1"/>
</dbReference>
<gene>
    <name evidence="3" type="ORF">ACFQ4E_14525</name>
</gene>
<dbReference type="PANTHER" id="PTHR43686:SF1">
    <property type="entry name" value="AMINOTRAN_5 DOMAIN-CONTAINING PROTEIN"/>
    <property type="match status" value="1"/>
</dbReference>
<evidence type="ECO:0000313" key="4">
    <source>
        <dbReference type="Proteomes" id="UP001597135"/>
    </source>
</evidence>
<comment type="caution">
    <text evidence="3">The sequence shown here is derived from an EMBL/GenBank/DDBJ whole genome shotgun (WGS) entry which is preliminary data.</text>
</comment>
<accession>A0ABW3ZL46</accession>
<dbReference type="EMBL" id="JBHTMU010000028">
    <property type="protein sequence ID" value="MFD1343643.1"/>
    <property type="molecule type" value="Genomic_DNA"/>
</dbReference>
<feature type="domain" description="Aminotransferase class V" evidence="2">
    <location>
        <begin position="48"/>
        <end position="452"/>
    </location>
</feature>
<name>A0ABW3ZL46_9RHOB</name>
<dbReference type="InterPro" id="IPR015422">
    <property type="entry name" value="PyrdxlP-dep_Trfase_small"/>
</dbReference>